<dbReference type="Proteomes" id="UP000230551">
    <property type="component" value="Unassembled WGS sequence"/>
</dbReference>
<feature type="transmembrane region" description="Helical" evidence="2">
    <location>
        <begin position="84"/>
        <end position="105"/>
    </location>
</feature>
<dbReference type="Gene3D" id="3.10.450.50">
    <property type="match status" value="1"/>
</dbReference>
<keyword evidence="2" id="KW-0812">Transmembrane</keyword>
<dbReference type="RefSeq" id="WP_090591138.1">
    <property type="nucleotide sequence ID" value="NZ_CP104302.1"/>
</dbReference>
<reference evidence="3 4" key="1">
    <citation type="journal article" date="2017" name="Infect. Genet. Evol.">
        <title>The new phylogeny of the genus Mycobacterium: The old and the news.</title>
        <authorList>
            <person name="Tortoli E."/>
            <person name="Fedrizzi T."/>
            <person name="Meehan C.J."/>
            <person name="Trovato A."/>
            <person name="Grottola A."/>
            <person name="Giacobazzi E."/>
            <person name="Serpini G.F."/>
            <person name="Tagliazucchi S."/>
            <person name="Fabio A."/>
            <person name="Bettua C."/>
            <person name="Bertorelli R."/>
            <person name="Frascaro F."/>
            <person name="De Sanctis V."/>
            <person name="Pecorari M."/>
            <person name="Jousson O."/>
            <person name="Segata N."/>
            <person name="Cirillo D.M."/>
        </authorList>
    </citation>
    <scope>NUCLEOTIDE SEQUENCE [LARGE SCALE GENOMIC DNA]</scope>
    <source>
        <strain evidence="3 4">CIP1034565</strain>
    </source>
</reference>
<organism evidence="3 4">
    <name type="scientific">Mycolicibacterium brumae</name>
    <dbReference type="NCBI Taxonomy" id="85968"/>
    <lineage>
        <taxon>Bacteria</taxon>
        <taxon>Bacillati</taxon>
        <taxon>Actinomycetota</taxon>
        <taxon>Actinomycetes</taxon>
        <taxon>Mycobacteriales</taxon>
        <taxon>Mycobacteriaceae</taxon>
        <taxon>Mycolicibacterium</taxon>
    </lineage>
</organism>
<feature type="compositionally biased region" description="Low complexity" evidence="1">
    <location>
        <begin position="52"/>
        <end position="69"/>
    </location>
</feature>
<protein>
    <submittedName>
        <fullName evidence="3">DUF4878 domain-containing protein</fullName>
    </submittedName>
</protein>
<dbReference type="AlphaFoldDB" id="A0A2G5PBZ9"/>
<evidence type="ECO:0000313" key="4">
    <source>
        <dbReference type="Proteomes" id="UP000230551"/>
    </source>
</evidence>
<keyword evidence="4" id="KW-1185">Reference proteome</keyword>
<keyword evidence="2" id="KW-1133">Transmembrane helix</keyword>
<gene>
    <name evidence="3" type="ORF">CQY22_008720</name>
</gene>
<name>A0A2G5PBZ9_9MYCO</name>
<accession>A0A2G5PBZ9</accession>
<keyword evidence="2" id="KW-0472">Membrane</keyword>
<dbReference type="EMBL" id="PDCN02000008">
    <property type="protein sequence ID" value="PIB75797.1"/>
    <property type="molecule type" value="Genomic_DNA"/>
</dbReference>
<feature type="region of interest" description="Disordered" evidence="1">
    <location>
        <begin position="1"/>
        <end position="80"/>
    </location>
</feature>
<dbReference type="OrthoDB" id="4380755at2"/>
<evidence type="ECO:0000256" key="2">
    <source>
        <dbReference type="SAM" id="Phobius"/>
    </source>
</evidence>
<evidence type="ECO:0000256" key="1">
    <source>
        <dbReference type="SAM" id="MobiDB-lite"/>
    </source>
</evidence>
<feature type="compositionally biased region" description="Polar residues" evidence="1">
    <location>
        <begin position="379"/>
        <end position="389"/>
    </location>
</feature>
<sequence length="389" mass="41671">MQASWNQPVPPQPDANWGAQPPSQPEANWQQAYAGVPGQQPMPGQPMPGQPMPGQQMPGQPMPGQQWGTPPGGPQPPKSNKKPLIIAAAIGAVVLLLVGVGFVVFSGGSKKSTPADAMQAYLEALAAGDAETVLALSADQPGNTEFLTEEILKKQIEHSPITDIRILSDSGVMSMGSVHVSVKFGETVSDETVQMKKTVDGWKVENGTVKLDNFDQNNPAAKTLTLFGQPVGDKAIYVFPGYLEWASSSENMEVEAKPVLLNALTGYFSLYSTDLTFKLSDSGKQAVKNAITAAIRSCTQSRAINPTGCPQRLNAWDAIENSVSWGMPDLSPLEVDDMSSYSTDVRFKGDLVYPVSYDTRRDGPQTGTQDEYVYGDVDVTTSPPTVSFS</sequence>
<comment type="caution">
    <text evidence="3">The sequence shown here is derived from an EMBL/GenBank/DDBJ whole genome shotgun (WGS) entry which is preliminary data.</text>
</comment>
<feature type="region of interest" description="Disordered" evidence="1">
    <location>
        <begin position="358"/>
        <end position="389"/>
    </location>
</feature>
<evidence type="ECO:0000313" key="3">
    <source>
        <dbReference type="EMBL" id="PIB75797.1"/>
    </source>
</evidence>
<dbReference type="STRING" id="85968.GCA_900073015_03029"/>
<proteinExistence type="predicted"/>